<dbReference type="EMBL" id="CP009389">
    <property type="protein sequence ID" value="AIN97638.1"/>
    <property type="molecule type" value="Genomic_DNA"/>
</dbReference>
<dbReference type="AlphaFoldDB" id="A0A088RNZ8"/>
<dbReference type="RefSeq" id="XP_010698345.1">
    <property type="nucleotide sequence ID" value="XM_010700043.1"/>
</dbReference>
<feature type="compositionally biased region" description="Low complexity" evidence="1">
    <location>
        <begin position="396"/>
        <end position="418"/>
    </location>
</feature>
<reference evidence="2 3" key="1">
    <citation type="journal article" date="2015" name="Sci. Rep.">
        <title>The genome of Leishmania panamensis: insights into genomics of the L. (Viannia) subgenus.</title>
        <authorList>
            <person name="Llanes A."/>
            <person name="Restrepo C.M."/>
            <person name="Vecchio G.D."/>
            <person name="Anguizola F.J."/>
            <person name="Lleonart R."/>
        </authorList>
    </citation>
    <scope>NUCLEOTIDE SEQUENCE [LARGE SCALE GENOMIC DNA]</scope>
    <source>
        <strain evidence="2 3">MHOM/PA/94/PSC-1</strain>
    </source>
</reference>
<gene>
    <name evidence="2" type="ORF">LPMP_201440</name>
</gene>
<dbReference type="Proteomes" id="UP000063063">
    <property type="component" value="Chromosome 20"/>
</dbReference>
<protein>
    <submittedName>
        <fullName evidence="2">Uncharacterized protein</fullName>
    </submittedName>
</protein>
<feature type="compositionally biased region" description="Polar residues" evidence="1">
    <location>
        <begin position="326"/>
        <end position="348"/>
    </location>
</feature>
<keyword evidence="3" id="KW-1185">Reference proteome</keyword>
<dbReference type="VEuPathDB" id="TriTrypDB:LPMP_201440"/>
<name>A0A088RNZ8_LEIPA</name>
<organism evidence="2 3">
    <name type="scientific">Leishmania panamensis</name>
    <dbReference type="NCBI Taxonomy" id="5679"/>
    <lineage>
        <taxon>Eukaryota</taxon>
        <taxon>Discoba</taxon>
        <taxon>Euglenozoa</taxon>
        <taxon>Kinetoplastea</taxon>
        <taxon>Metakinetoplastina</taxon>
        <taxon>Trypanosomatida</taxon>
        <taxon>Trypanosomatidae</taxon>
        <taxon>Leishmaniinae</taxon>
        <taxon>Leishmania</taxon>
        <taxon>Leishmania guyanensis species complex</taxon>
    </lineage>
</organism>
<dbReference type="OrthoDB" id="1933455at2759"/>
<feature type="region of interest" description="Disordered" evidence="1">
    <location>
        <begin position="237"/>
        <end position="264"/>
    </location>
</feature>
<feature type="compositionally biased region" description="Low complexity" evidence="1">
    <location>
        <begin position="291"/>
        <end position="302"/>
    </location>
</feature>
<feature type="compositionally biased region" description="Pro residues" evidence="1">
    <location>
        <begin position="281"/>
        <end position="290"/>
    </location>
</feature>
<evidence type="ECO:0000256" key="1">
    <source>
        <dbReference type="SAM" id="MobiDB-lite"/>
    </source>
</evidence>
<accession>A0A088RNZ8</accession>
<dbReference type="KEGG" id="lpan:LPMP_201440"/>
<proteinExistence type="predicted"/>
<sequence>MAAARQEMADLLREVQKVQKELQPVRSAVAVLQKREADTPNAAATGASLKKVATRLESVRHKYRPYLMRLKELLFDEVPAYLQQTALLAADGESPEHHPDGASRGTRNVPNERLTATFSSSVKSTNDDAAHLLQQVCPPSTPHLVQPENLRFTQQQLRLRTEIVEYLIETNRIDIAEHVLCEYGLPLQWFPRLVLLHRQRIFGTATEGVESLRNTLPPSAAAGVTAATVTSGLSQSFPAPGVSLPVTPSTRPRASGAPPKSPILQHFFASSKSNATGVPAPFLPRSPAPKPTSASSAGASTPMGLHVNRSAASTASSAIHSPPTPQQQQRESGVTSVFPSQAPPSTDTPGAAAAPVTMPDLVVRVVSAAMYLKDEYLDRMVLERTLEQHLGSAASSVSANAASTRGSSTPSPNSATSPDRYKACVLSRIANIPRHHLHTQSGDDAFDNAMMNIIEDLLVYGLQRWAEVDSATVADAEEAAAESKKKAELQLTLTTDTLLTPQEMLLADKVWNEDILFLKRPTRFYCVESGLSTDDGTASALAMPRARTNGEVVSKLVAVNHDALDSTAGIFIT</sequence>
<evidence type="ECO:0000313" key="2">
    <source>
        <dbReference type="EMBL" id="AIN97638.1"/>
    </source>
</evidence>
<feature type="region of interest" description="Disordered" evidence="1">
    <location>
        <begin position="396"/>
        <end position="419"/>
    </location>
</feature>
<dbReference type="GeneID" id="22574353"/>
<evidence type="ECO:0000313" key="3">
    <source>
        <dbReference type="Proteomes" id="UP000063063"/>
    </source>
</evidence>
<dbReference type="eggNOG" id="ENOG502S2KU">
    <property type="taxonomic scope" value="Eukaryota"/>
</dbReference>
<dbReference type="VEuPathDB" id="TriTrypDB:LPAL13_200019600"/>
<feature type="region of interest" description="Disordered" evidence="1">
    <location>
        <begin position="91"/>
        <end position="112"/>
    </location>
</feature>
<feature type="region of interest" description="Disordered" evidence="1">
    <location>
        <begin position="278"/>
        <end position="353"/>
    </location>
</feature>